<dbReference type="EMBL" id="JASAOG010000120">
    <property type="protein sequence ID" value="KAK0049880.1"/>
    <property type="molecule type" value="Genomic_DNA"/>
</dbReference>
<name>A0AAD8F3E2_BIOPF</name>
<dbReference type="AlphaFoldDB" id="A0AAD8F3E2"/>
<sequence>FTCCNTQTTLEVKDRAKNADRCTFQAPRLPSQELSISLSSTLTPTKWETPLSSDAYTSTVAKLTSIKTSTRRTSPSILG</sequence>
<proteinExistence type="predicted"/>
<comment type="caution">
    <text evidence="1">The sequence shown here is derived from an EMBL/GenBank/DDBJ whole genome shotgun (WGS) entry which is preliminary data.</text>
</comment>
<protein>
    <submittedName>
        <fullName evidence="1">Uncharacterized protein</fullName>
    </submittedName>
</protein>
<keyword evidence="2" id="KW-1185">Reference proteome</keyword>
<gene>
    <name evidence="1" type="ORF">Bpfe_020612</name>
</gene>
<organism evidence="1 2">
    <name type="scientific">Biomphalaria pfeifferi</name>
    <name type="common">Bloodfluke planorb</name>
    <name type="synonym">Freshwater snail</name>
    <dbReference type="NCBI Taxonomy" id="112525"/>
    <lineage>
        <taxon>Eukaryota</taxon>
        <taxon>Metazoa</taxon>
        <taxon>Spiralia</taxon>
        <taxon>Lophotrochozoa</taxon>
        <taxon>Mollusca</taxon>
        <taxon>Gastropoda</taxon>
        <taxon>Heterobranchia</taxon>
        <taxon>Euthyneura</taxon>
        <taxon>Panpulmonata</taxon>
        <taxon>Hygrophila</taxon>
        <taxon>Lymnaeoidea</taxon>
        <taxon>Planorbidae</taxon>
        <taxon>Biomphalaria</taxon>
    </lineage>
</organism>
<feature type="non-terminal residue" evidence="1">
    <location>
        <position position="1"/>
    </location>
</feature>
<dbReference type="Proteomes" id="UP001233172">
    <property type="component" value="Unassembled WGS sequence"/>
</dbReference>
<feature type="non-terminal residue" evidence="1">
    <location>
        <position position="79"/>
    </location>
</feature>
<reference evidence="1" key="2">
    <citation type="submission" date="2023-04" db="EMBL/GenBank/DDBJ databases">
        <authorList>
            <person name="Bu L."/>
            <person name="Lu L."/>
            <person name="Laidemitt M.R."/>
            <person name="Zhang S.M."/>
            <person name="Mutuku M."/>
            <person name="Mkoji G."/>
            <person name="Steinauer M."/>
            <person name="Loker E.S."/>
        </authorList>
    </citation>
    <scope>NUCLEOTIDE SEQUENCE</scope>
    <source>
        <strain evidence="1">KasaAsao</strain>
        <tissue evidence="1">Whole Snail</tissue>
    </source>
</reference>
<evidence type="ECO:0000313" key="1">
    <source>
        <dbReference type="EMBL" id="KAK0049880.1"/>
    </source>
</evidence>
<evidence type="ECO:0000313" key="2">
    <source>
        <dbReference type="Proteomes" id="UP001233172"/>
    </source>
</evidence>
<reference evidence="1" key="1">
    <citation type="journal article" date="2023" name="PLoS Negl. Trop. Dis.">
        <title>A genome sequence for Biomphalaria pfeifferi, the major vector snail for the human-infecting parasite Schistosoma mansoni.</title>
        <authorList>
            <person name="Bu L."/>
            <person name="Lu L."/>
            <person name="Laidemitt M.R."/>
            <person name="Zhang S.M."/>
            <person name="Mutuku M."/>
            <person name="Mkoji G."/>
            <person name="Steinauer M."/>
            <person name="Loker E.S."/>
        </authorList>
    </citation>
    <scope>NUCLEOTIDE SEQUENCE</scope>
    <source>
        <strain evidence="1">KasaAsao</strain>
    </source>
</reference>
<accession>A0AAD8F3E2</accession>